<organism evidence="3 4">
    <name type="scientific">Phlebiopsis gigantea (strain 11061_1 CR5-6)</name>
    <name type="common">White-rot fungus</name>
    <name type="synonym">Peniophora gigantea</name>
    <dbReference type="NCBI Taxonomy" id="745531"/>
    <lineage>
        <taxon>Eukaryota</taxon>
        <taxon>Fungi</taxon>
        <taxon>Dikarya</taxon>
        <taxon>Basidiomycota</taxon>
        <taxon>Agaricomycotina</taxon>
        <taxon>Agaricomycetes</taxon>
        <taxon>Polyporales</taxon>
        <taxon>Phanerochaetaceae</taxon>
        <taxon>Phlebiopsis</taxon>
    </lineage>
</organism>
<proteinExistence type="predicted"/>
<accession>A0A0C3PAM4</accession>
<keyword evidence="4" id="KW-1185">Reference proteome</keyword>
<dbReference type="PANTHER" id="PTHR13489">
    <property type="entry name" value="MINI-CHROMOSOME MAINTENANCE COMPLEX-BINDING PROTEIN"/>
    <property type="match status" value="1"/>
</dbReference>
<dbReference type="GO" id="GO:0003682">
    <property type="term" value="F:chromatin binding"/>
    <property type="evidence" value="ECO:0007669"/>
    <property type="project" value="TreeGrafter"/>
</dbReference>
<feature type="non-terminal residue" evidence="3">
    <location>
        <position position="1"/>
    </location>
</feature>
<dbReference type="PANTHER" id="PTHR13489:SF0">
    <property type="entry name" value="MINI-CHROMOSOME MAINTENANCE COMPLEX-BINDING PROTEIN"/>
    <property type="match status" value="1"/>
</dbReference>
<keyword evidence="2" id="KW-0539">Nucleus</keyword>
<sequence>RALVRFRAMVQDTTPSPEMYLPHTAAGSLCGWGLHADAAAADDDVDYSQIRECSVLWAVSVPGETEWCRAELGGDGEHTPEFLYDLDAAHRLQPTDVATFVGILTREPYVLHPSRCRRTAHCSFRLDLEAETSADVPTLHVLFVRTHEQSLLTRPYPSAHPPPVRQQLIEWIAAEALGGDLDAAEWVLLASIAKVQSRTPALLPPSLTLAHFPAGDQAPPALAHVLAQLLPLSCTLPLSLAALNAARFAPESEDEDLHAGALQLPRGCSLLVTEGGVREGTLVERGLANLRALQDVLSAQTLAYRFPFSQFAFPTDLRCIVLSEGAQSAFFRTDLSVALRPAAGARLYKPAADVATPPPATLAAFRDLVVGAQTGKVHVGETTAEHVQQDFVRDRQQDAAVTSEDLIRRMTVAKLYALSLHAPELTVDIWERAKAFDERRRARL</sequence>
<dbReference type="EMBL" id="KN840728">
    <property type="protein sequence ID" value="KIP01863.1"/>
    <property type="molecule type" value="Genomic_DNA"/>
</dbReference>
<reference evidence="3 4" key="1">
    <citation type="journal article" date="2014" name="PLoS Genet.">
        <title>Analysis of the Phlebiopsis gigantea genome, transcriptome and secretome provides insight into its pioneer colonization strategies of wood.</title>
        <authorList>
            <person name="Hori C."/>
            <person name="Ishida T."/>
            <person name="Igarashi K."/>
            <person name="Samejima M."/>
            <person name="Suzuki H."/>
            <person name="Master E."/>
            <person name="Ferreira P."/>
            <person name="Ruiz-Duenas F.J."/>
            <person name="Held B."/>
            <person name="Canessa P."/>
            <person name="Larrondo L.F."/>
            <person name="Schmoll M."/>
            <person name="Druzhinina I.S."/>
            <person name="Kubicek C.P."/>
            <person name="Gaskell J.A."/>
            <person name="Kersten P."/>
            <person name="St John F."/>
            <person name="Glasner J."/>
            <person name="Sabat G."/>
            <person name="Splinter BonDurant S."/>
            <person name="Syed K."/>
            <person name="Yadav J."/>
            <person name="Mgbeahuruike A.C."/>
            <person name="Kovalchuk A."/>
            <person name="Asiegbu F.O."/>
            <person name="Lackner G."/>
            <person name="Hoffmeister D."/>
            <person name="Rencoret J."/>
            <person name="Gutierrez A."/>
            <person name="Sun H."/>
            <person name="Lindquist E."/>
            <person name="Barry K."/>
            <person name="Riley R."/>
            <person name="Grigoriev I.V."/>
            <person name="Henrissat B."/>
            <person name="Kues U."/>
            <person name="Berka R.M."/>
            <person name="Martinez A.T."/>
            <person name="Covert S.F."/>
            <person name="Blanchette R.A."/>
            <person name="Cullen D."/>
        </authorList>
    </citation>
    <scope>NUCLEOTIDE SEQUENCE [LARGE SCALE GENOMIC DNA]</scope>
    <source>
        <strain evidence="3 4">11061_1 CR5-6</strain>
    </source>
</reference>
<protein>
    <recommendedName>
        <fullName evidence="5">Mini-chromosome maintenance complex-binding protein</fullName>
    </recommendedName>
</protein>
<evidence type="ECO:0000256" key="2">
    <source>
        <dbReference type="ARBA" id="ARBA00023242"/>
    </source>
</evidence>
<dbReference type="HOGENOM" id="CLU_029811_2_0_1"/>
<evidence type="ECO:0008006" key="5">
    <source>
        <dbReference type="Google" id="ProtNLM"/>
    </source>
</evidence>
<comment type="subcellular location">
    <subcellularLocation>
        <location evidence="1">Nucleus</location>
    </subcellularLocation>
</comment>
<dbReference type="AlphaFoldDB" id="A0A0C3PAM4"/>
<evidence type="ECO:0000313" key="3">
    <source>
        <dbReference type="EMBL" id="KIP01863.1"/>
    </source>
</evidence>
<dbReference type="STRING" id="745531.A0A0C3PAM4"/>
<evidence type="ECO:0000256" key="1">
    <source>
        <dbReference type="ARBA" id="ARBA00004123"/>
    </source>
</evidence>
<dbReference type="InterPro" id="IPR019140">
    <property type="entry name" value="MCM_complex-bd"/>
</dbReference>
<dbReference type="OrthoDB" id="329666at2759"/>
<dbReference type="Pfam" id="PF09739">
    <property type="entry name" value="MCM_bind"/>
    <property type="match status" value="1"/>
</dbReference>
<gene>
    <name evidence="3" type="ORF">PHLGIDRAFT_79981</name>
</gene>
<evidence type="ECO:0000313" key="4">
    <source>
        <dbReference type="Proteomes" id="UP000053257"/>
    </source>
</evidence>
<dbReference type="GO" id="GO:0006261">
    <property type="term" value="P:DNA-templated DNA replication"/>
    <property type="evidence" value="ECO:0007669"/>
    <property type="project" value="TreeGrafter"/>
</dbReference>
<dbReference type="Proteomes" id="UP000053257">
    <property type="component" value="Unassembled WGS sequence"/>
</dbReference>
<name>A0A0C3PAM4_PHLG1</name>
<dbReference type="GO" id="GO:0005634">
    <property type="term" value="C:nucleus"/>
    <property type="evidence" value="ECO:0007669"/>
    <property type="project" value="UniProtKB-SubCell"/>
</dbReference>